<dbReference type="AlphaFoldDB" id="A0A7W9CSN4"/>
<reference evidence="1 2" key="1">
    <citation type="submission" date="2020-08" db="EMBL/GenBank/DDBJ databases">
        <title>Genomic Encyclopedia of Type Strains, Phase IV (KMG-IV): sequencing the most valuable type-strain genomes for metagenomic binning, comparative biology and taxonomic classification.</title>
        <authorList>
            <person name="Goeker M."/>
        </authorList>
    </citation>
    <scope>NUCLEOTIDE SEQUENCE [LARGE SCALE GENOMIC DNA]</scope>
    <source>
        <strain evidence="1 2">DSM 16268</strain>
    </source>
</reference>
<dbReference type="EMBL" id="JACHOO010000001">
    <property type="protein sequence ID" value="MBB5751072.1"/>
    <property type="molecule type" value="Genomic_DNA"/>
</dbReference>
<name>A0A7W9CSN4_9HYPH</name>
<gene>
    <name evidence="1" type="ORF">GGQ63_000115</name>
</gene>
<comment type="caution">
    <text evidence="1">The sequence shown here is derived from an EMBL/GenBank/DDBJ whole genome shotgun (WGS) entry which is preliminary data.</text>
</comment>
<proteinExistence type="predicted"/>
<keyword evidence="2" id="KW-1185">Reference proteome</keyword>
<protein>
    <submittedName>
        <fullName evidence="1">Uncharacterized protein</fullName>
    </submittedName>
</protein>
<sequence length="175" mass="19779">MVPQRFRDFDVYAIVDDDLLVSGKAPPLPAIPEGEIGLARDAVQTNTHNAAVEWTGNTGFVVVGPNGADLLLEAYETGDDPSVWGIADQGALNAVAWRRKRVHEIDQRWNFAPILTYFVSGRGWHTWSTSRRYRASYYLKVAANPFSQERRLLEASWGCHLIRTKTPTFFDRFLP</sequence>
<dbReference type="SUPFAM" id="SSF53448">
    <property type="entry name" value="Nucleotide-diphospho-sugar transferases"/>
    <property type="match status" value="1"/>
</dbReference>
<organism evidence="1 2">
    <name type="scientific">Prosthecomicrobium pneumaticum</name>
    <dbReference type="NCBI Taxonomy" id="81895"/>
    <lineage>
        <taxon>Bacteria</taxon>
        <taxon>Pseudomonadati</taxon>
        <taxon>Pseudomonadota</taxon>
        <taxon>Alphaproteobacteria</taxon>
        <taxon>Hyphomicrobiales</taxon>
        <taxon>Kaistiaceae</taxon>
        <taxon>Prosthecomicrobium</taxon>
    </lineage>
</organism>
<dbReference type="InterPro" id="IPR029044">
    <property type="entry name" value="Nucleotide-diphossugar_trans"/>
</dbReference>
<dbReference type="Proteomes" id="UP000523821">
    <property type="component" value="Unassembled WGS sequence"/>
</dbReference>
<evidence type="ECO:0000313" key="1">
    <source>
        <dbReference type="EMBL" id="MBB5751072.1"/>
    </source>
</evidence>
<accession>A0A7W9CSN4</accession>
<dbReference type="RefSeq" id="WP_183851657.1">
    <property type="nucleotide sequence ID" value="NZ_JACHOO010000001.1"/>
</dbReference>
<evidence type="ECO:0000313" key="2">
    <source>
        <dbReference type="Proteomes" id="UP000523821"/>
    </source>
</evidence>